<proteinExistence type="predicted"/>
<name>A0A956RNR3_UNCEI</name>
<evidence type="ECO:0000313" key="2">
    <source>
        <dbReference type="EMBL" id="MCA9726657.1"/>
    </source>
</evidence>
<dbReference type="CDD" id="cd07043">
    <property type="entry name" value="STAS_anti-anti-sigma_factors"/>
    <property type="match status" value="1"/>
</dbReference>
<dbReference type="PROSITE" id="PS50801">
    <property type="entry name" value="STAS"/>
    <property type="match status" value="1"/>
</dbReference>
<dbReference type="EMBL" id="JAGQHR010000053">
    <property type="protein sequence ID" value="MCA9726657.1"/>
    <property type="molecule type" value="Genomic_DNA"/>
</dbReference>
<reference evidence="2" key="2">
    <citation type="journal article" date="2021" name="Microbiome">
        <title>Successional dynamics and alternative stable states in a saline activated sludge microbial community over 9 years.</title>
        <authorList>
            <person name="Wang Y."/>
            <person name="Ye J."/>
            <person name="Ju F."/>
            <person name="Liu L."/>
            <person name="Boyd J.A."/>
            <person name="Deng Y."/>
            <person name="Parks D.H."/>
            <person name="Jiang X."/>
            <person name="Yin X."/>
            <person name="Woodcroft B.J."/>
            <person name="Tyson G.W."/>
            <person name="Hugenholtz P."/>
            <person name="Polz M.F."/>
            <person name="Zhang T."/>
        </authorList>
    </citation>
    <scope>NUCLEOTIDE SEQUENCE</scope>
    <source>
        <strain evidence="2">HKST-UBA01</strain>
    </source>
</reference>
<dbReference type="GO" id="GO:0043856">
    <property type="term" value="F:anti-sigma factor antagonist activity"/>
    <property type="evidence" value="ECO:0007669"/>
    <property type="project" value="TreeGrafter"/>
</dbReference>
<dbReference type="Proteomes" id="UP000697710">
    <property type="component" value="Unassembled WGS sequence"/>
</dbReference>
<dbReference type="Pfam" id="PF01740">
    <property type="entry name" value="STAS"/>
    <property type="match status" value="1"/>
</dbReference>
<sequence>MDLTKLRRLQDAVILTFPQSRADESRRAFNDLLREIIREEVHSKVVIDLGEVTWFSSLDLGGLVFALRECNDRGLRFCLACVGPRVRSVLEATKMDQVFSIHDSVEAAVAG</sequence>
<dbReference type="PANTHER" id="PTHR33495">
    <property type="entry name" value="ANTI-SIGMA FACTOR ANTAGONIST TM_1081-RELATED-RELATED"/>
    <property type="match status" value="1"/>
</dbReference>
<dbReference type="InterPro" id="IPR036513">
    <property type="entry name" value="STAS_dom_sf"/>
</dbReference>
<evidence type="ECO:0000259" key="1">
    <source>
        <dbReference type="PROSITE" id="PS50801"/>
    </source>
</evidence>
<protein>
    <submittedName>
        <fullName evidence="2">STAS domain-containing protein</fullName>
    </submittedName>
</protein>
<comment type="caution">
    <text evidence="2">The sequence shown here is derived from an EMBL/GenBank/DDBJ whole genome shotgun (WGS) entry which is preliminary data.</text>
</comment>
<dbReference type="PANTHER" id="PTHR33495:SF2">
    <property type="entry name" value="ANTI-SIGMA FACTOR ANTAGONIST TM_1081-RELATED"/>
    <property type="match status" value="1"/>
</dbReference>
<dbReference type="AlphaFoldDB" id="A0A956RNR3"/>
<feature type="domain" description="STAS" evidence="1">
    <location>
        <begin position="33"/>
        <end position="111"/>
    </location>
</feature>
<dbReference type="Gene3D" id="3.30.750.24">
    <property type="entry name" value="STAS domain"/>
    <property type="match status" value="1"/>
</dbReference>
<organism evidence="2 3">
    <name type="scientific">Eiseniibacteriota bacterium</name>
    <dbReference type="NCBI Taxonomy" id="2212470"/>
    <lineage>
        <taxon>Bacteria</taxon>
        <taxon>Candidatus Eiseniibacteriota</taxon>
    </lineage>
</organism>
<reference evidence="2" key="1">
    <citation type="submission" date="2020-04" db="EMBL/GenBank/DDBJ databases">
        <authorList>
            <person name="Zhang T."/>
        </authorList>
    </citation>
    <scope>NUCLEOTIDE SEQUENCE</scope>
    <source>
        <strain evidence="2">HKST-UBA01</strain>
    </source>
</reference>
<dbReference type="SUPFAM" id="SSF52091">
    <property type="entry name" value="SpoIIaa-like"/>
    <property type="match status" value="1"/>
</dbReference>
<evidence type="ECO:0000313" key="3">
    <source>
        <dbReference type="Proteomes" id="UP000697710"/>
    </source>
</evidence>
<accession>A0A956RNR3</accession>
<dbReference type="InterPro" id="IPR002645">
    <property type="entry name" value="STAS_dom"/>
</dbReference>
<gene>
    <name evidence="2" type="ORF">KC729_03175</name>
</gene>